<evidence type="ECO:0000313" key="8">
    <source>
        <dbReference type="EMBL" id="KAJ1522276.1"/>
    </source>
</evidence>
<proteinExistence type="predicted"/>
<dbReference type="PANTHER" id="PTHR13318">
    <property type="entry name" value="PARTNER OF PAIRED, ISOFORM B-RELATED"/>
    <property type="match status" value="1"/>
</dbReference>
<evidence type="ECO:0000256" key="2">
    <source>
        <dbReference type="ARBA" id="ARBA00022884"/>
    </source>
</evidence>
<comment type="caution">
    <text evidence="8">The sequence shown here is derived from an EMBL/GenBank/DDBJ whole genome shotgun (WGS) entry which is preliminary data.</text>
</comment>
<feature type="transmembrane region" description="Helical" evidence="5">
    <location>
        <begin position="721"/>
        <end position="742"/>
    </location>
</feature>
<keyword evidence="1" id="KW-0833">Ubl conjugation pathway</keyword>
<dbReference type="SUPFAM" id="SSF54928">
    <property type="entry name" value="RNA-binding domain, RBD"/>
    <property type="match status" value="1"/>
</dbReference>
<evidence type="ECO:0000256" key="3">
    <source>
        <dbReference type="PROSITE-ProRule" id="PRU00176"/>
    </source>
</evidence>
<dbReference type="PROSITE" id="PS50181">
    <property type="entry name" value="FBOX"/>
    <property type="match status" value="1"/>
</dbReference>
<feature type="region of interest" description="Disordered" evidence="4">
    <location>
        <begin position="61"/>
        <end position="85"/>
    </location>
</feature>
<dbReference type="SUPFAM" id="SSF81383">
    <property type="entry name" value="F-box domain"/>
    <property type="match status" value="1"/>
</dbReference>
<dbReference type="Gene3D" id="3.80.10.10">
    <property type="entry name" value="Ribonuclease Inhibitor"/>
    <property type="match status" value="2"/>
</dbReference>
<accession>A0AAV7XFB4</accession>
<evidence type="ECO:0000256" key="1">
    <source>
        <dbReference type="ARBA" id="ARBA00022786"/>
    </source>
</evidence>
<keyword evidence="2 3" id="KW-0694">RNA-binding</keyword>
<dbReference type="GO" id="GO:0031146">
    <property type="term" value="P:SCF-dependent proteasomal ubiquitin-dependent protein catabolic process"/>
    <property type="evidence" value="ECO:0007669"/>
    <property type="project" value="TreeGrafter"/>
</dbReference>
<evidence type="ECO:0000259" key="6">
    <source>
        <dbReference type="PROSITE" id="PS50102"/>
    </source>
</evidence>
<dbReference type="PANTHER" id="PTHR13318:SF247">
    <property type="entry name" value="GH16156P"/>
    <property type="match status" value="1"/>
</dbReference>
<evidence type="ECO:0000256" key="5">
    <source>
        <dbReference type="SAM" id="Phobius"/>
    </source>
</evidence>
<keyword evidence="5" id="KW-0472">Membrane</keyword>
<dbReference type="GO" id="GO:0019005">
    <property type="term" value="C:SCF ubiquitin ligase complex"/>
    <property type="evidence" value="ECO:0007669"/>
    <property type="project" value="TreeGrafter"/>
</dbReference>
<dbReference type="InterPro" id="IPR006553">
    <property type="entry name" value="Leu-rich_rpt_Cys-con_subtyp"/>
</dbReference>
<protein>
    <submittedName>
        <fullName evidence="8">Uncharacterized protein</fullName>
    </submittedName>
</protein>
<dbReference type="InterPro" id="IPR032675">
    <property type="entry name" value="LRR_dom_sf"/>
</dbReference>
<dbReference type="InterPro" id="IPR012677">
    <property type="entry name" value="Nucleotide-bd_a/b_plait_sf"/>
</dbReference>
<dbReference type="SMART" id="SM00360">
    <property type="entry name" value="RRM"/>
    <property type="match status" value="1"/>
</dbReference>
<reference evidence="8" key="1">
    <citation type="submission" date="2022-12" db="EMBL/GenBank/DDBJ databases">
        <title>Chromosome-level genome assembly of the bean flower thrips Megalurothrips usitatus.</title>
        <authorList>
            <person name="Ma L."/>
            <person name="Liu Q."/>
            <person name="Li H."/>
            <person name="Cai W."/>
        </authorList>
    </citation>
    <scope>NUCLEOTIDE SEQUENCE</scope>
    <source>
        <strain evidence="8">Cailab_2022a</strain>
    </source>
</reference>
<dbReference type="InterPro" id="IPR001810">
    <property type="entry name" value="F-box_dom"/>
</dbReference>
<sequence>MNSWAVSLSDKAWDFDENETCDVVFLDGPPPPKDMYFLGGGAAEIPLVYGEEPSASGSKINDEFGEIWVPPPKKDETPEDPDGPPLRKLFVGNLPYRVTDSKLKGFFTKFGKVINAHVKREPTKRRHAFYGFVTFHRPEDAKTALKATPKDLSLFGYQLCVNKADKVHQPIELPDGTVQWLPGKRFYKDTGEPVCEKLKKRVRVESSIITGGLDDLENVDEYREGEYSPFTTLNDDCLLHVFSFLSLTDRVRIERVCKRWQYVARSMWRRMHSLDMQQLALPPHHLHSMGVLKSILMRCGDSLSVLSLAIYAHSRHRRSKFLPIVGMLCPNLEELDATGVRLNKFGLQRLGTGCTKLRKLNLNYCSGVDERFLENLLRILPELESLSLAQWGDLTGQALNKLPPETMKELNLNSCSNLRPNELLSAVKRLPLLESLSLTSCISLSNQHVKSLFESVPQLRSLNMAQYFPRLKYSSLESIGMLTSLRSLNLELNDLLTDRGLETIVEGCRDLECLNITGCRAYAPEHCVTTKGIKTLARLPCLRELKMSYLAEIHDEALIVLAQNSTLQKLECRGCPSLKGDGFLRIISLCPYLELCDVSGCDHVKISIVKTAITAVKLRNNNIFLRLLVGGTGIVWDQFESCKPDIPPHLNVELVDLSVPHLRPDFVDGIYFDNFSDYSDAADDDLDLYDDICDEFGKFSCNRFTSANGCRLCYVCTVGCVSGSLFLALYYLCVAYFISFVFQNSSMIIKIFKDMT</sequence>
<dbReference type="GO" id="GO:0003723">
    <property type="term" value="F:RNA binding"/>
    <property type="evidence" value="ECO:0007669"/>
    <property type="project" value="UniProtKB-UniRule"/>
</dbReference>
<dbReference type="Pfam" id="PF12937">
    <property type="entry name" value="F-box-like"/>
    <property type="match status" value="1"/>
</dbReference>
<gene>
    <name evidence="8" type="ORF">ONE63_002578</name>
</gene>
<organism evidence="8 9">
    <name type="scientific">Megalurothrips usitatus</name>
    <name type="common">bean blossom thrips</name>
    <dbReference type="NCBI Taxonomy" id="439358"/>
    <lineage>
        <taxon>Eukaryota</taxon>
        <taxon>Metazoa</taxon>
        <taxon>Ecdysozoa</taxon>
        <taxon>Arthropoda</taxon>
        <taxon>Hexapoda</taxon>
        <taxon>Insecta</taxon>
        <taxon>Pterygota</taxon>
        <taxon>Neoptera</taxon>
        <taxon>Paraneoptera</taxon>
        <taxon>Thysanoptera</taxon>
        <taxon>Terebrantia</taxon>
        <taxon>Thripoidea</taxon>
        <taxon>Thripidae</taxon>
        <taxon>Megalurothrips</taxon>
    </lineage>
</organism>
<keyword evidence="9" id="KW-1185">Reference proteome</keyword>
<evidence type="ECO:0000313" key="9">
    <source>
        <dbReference type="Proteomes" id="UP001075354"/>
    </source>
</evidence>
<evidence type="ECO:0000259" key="7">
    <source>
        <dbReference type="PROSITE" id="PS50181"/>
    </source>
</evidence>
<dbReference type="Gene3D" id="3.30.70.330">
    <property type="match status" value="1"/>
</dbReference>
<name>A0AAV7XFB4_9NEOP</name>
<dbReference type="CDD" id="cd00590">
    <property type="entry name" value="RRM_SF"/>
    <property type="match status" value="1"/>
</dbReference>
<dbReference type="Pfam" id="PF00076">
    <property type="entry name" value="RRM_1"/>
    <property type="match status" value="1"/>
</dbReference>
<dbReference type="InterPro" id="IPR036047">
    <property type="entry name" value="F-box-like_dom_sf"/>
</dbReference>
<dbReference type="InterPro" id="IPR035979">
    <property type="entry name" value="RBD_domain_sf"/>
</dbReference>
<dbReference type="SMART" id="SM00256">
    <property type="entry name" value="FBOX"/>
    <property type="match status" value="1"/>
</dbReference>
<dbReference type="AlphaFoldDB" id="A0AAV7XFB4"/>
<dbReference type="InterPro" id="IPR000504">
    <property type="entry name" value="RRM_dom"/>
</dbReference>
<dbReference type="EMBL" id="JAPTSV010000012">
    <property type="protein sequence ID" value="KAJ1522276.1"/>
    <property type="molecule type" value="Genomic_DNA"/>
</dbReference>
<dbReference type="PROSITE" id="PS50102">
    <property type="entry name" value="RRM"/>
    <property type="match status" value="1"/>
</dbReference>
<dbReference type="SMART" id="SM00367">
    <property type="entry name" value="LRR_CC"/>
    <property type="match status" value="5"/>
</dbReference>
<evidence type="ECO:0000256" key="4">
    <source>
        <dbReference type="SAM" id="MobiDB-lite"/>
    </source>
</evidence>
<feature type="domain" description="RRM" evidence="6">
    <location>
        <begin position="87"/>
        <end position="166"/>
    </location>
</feature>
<feature type="domain" description="F-box" evidence="7">
    <location>
        <begin position="227"/>
        <end position="271"/>
    </location>
</feature>
<keyword evidence="5" id="KW-0812">Transmembrane</keyword>
<dbReference type="SUPFAM" id="SSF52047">
    <property type="entry name" value="RNI-like"/>
    <property type="match status" value="1"/>
</dbReference>
<dbReference type="Proteomes" id="UP001075354">
    <property type="component" value="Chromosome 12"/>
</dbReference>
<keyword evidence="5" id="KW-1133">Transmembrane helix</keyword>